<accession>A0A1F4TMG8</accession>
<dbReference type="InterPro" id="IPR013785">
    <property type="entry name" value="Aldolase_TIM"/>
</dbReference>
<dbReference type="Gene3D" id="3.20.20.70">
    <property type="entry name" value="Aldolase class I"/>
    <property type="match status" value="1"/>
</dbReference>
<evidence type="ECO:0008006" key="3">
    <source>
        <dbReference type="Google" id="ProtNLM"/>
    </source>
</evidence>
<dbReference type="SUPFAM" id="SSF102114">
    <property type="entry name" value="Radical SAM enzymes"/>
    <property type="match status" value="1"/>
</dbReference>
<sequence length="389" mass="43780">MRVNIKPQDLLDWLKWNAGGRKPELRLRPREVEIDVTTCCSGLPSCRADCTYRHSRNKGERLDYFFARDILQQLLALGVEKLIFSGGGEPLEPFPDEIYRDIARKAKIKNVPGVQNIAINFIGILNVAGYFGFENVLLTNGVYLGWNISPQILRALKLLRISIPPVLHGYDHLDRIHDNIEAAVCYKKDQDLPVKIVASLLIRPDTPQGEITDRIATLNDLGVDLVRFKPTHLWREDGSRSIGTTNYHDITQFILGLNHPKVKVAKINRLLTEDVMRTYNSCYYADFNPLVIGADGLNYACCETKYLPAFKRGNLHQNSILEILGLVSQKPQPVLPACFSGCKGDLANRHLHVLVKAYQAKTDAIFDEPKYLEHAEAALAALVRSALEN</sequence>
<dbReference type="Proteomes" id="UP000177309">
    <property type="component" value="Unassembled WGS sequence"/>
</dbReference>
<comment type="caution">
    <text evidence="1">The sequence shown here is derived from an EMBL/GenBank/DDBJ whole genome shotgun (WGS) entry which is preliminary data.</text>
</comment>
<protein>
    <recommendedName>
        <fullName evidence="3">Radical SAM core domain-containing protein</fullName>
    </recommendedName>
</protein>
<organism evidence="1 2">
    <name type="scientific">candidate division WOR-1 bacterium RIFOXYC2_FULL_41_25</name>
    <dbReference type="NCBI Taxonomy" id="1802586"/>
    <lineage>
        <taxon>Bacteria</taxon>
        <taxon>Bacillati</taxon>
        <taxon>Saganbacteria</taxon>
    </lineage>
</organism>
<dbReference type="EMBL" id="MEUI01000026">
    <property type="protein sequence ID" value="OGC33884.1"/>
    <property type="molecule type" value="Genomic_DNA"/>
</dbReference>
<name>A0A1F4TMG8_UNCSA</name>
<reference evidence="1 2" key="1">
    <citation type="journal article" date="2016" name="Nat. Commun.">
        <title>Thousands of microbial genomes shed light on interconnected biogeochemical processes in an aquifer system.</title>
        <authorList>
            <person name="Anantharaman K."/>
            <person name="Brown C.T."/>
            <person name="Hug L.A."/>
            <person name="Sharon I."/>
            <person name="Castelle C.J."/>
            <person name="Probst A.J."/>
            <person name="Thomas B.C."/>
            <person name="Singh A."/>
            <person name="Wilkins M.J."/>
            <person name="Karaoz U."/>
            <person name="Brodie E.L."/>
            <person name="Williams K.H."/>
            <person name="Hubbard S.S."/>
            <person name="Banfield J.F."/>
        </authorList>
    </citation>
    <scope>NUCLEOTIDE SEQUENCE [LARGE SCALE GENOMIC DNA]</scope>
</reference>
<evidence type="ECO:0000313" key="2">
    <source>
        <dbReference type="Proteomes" id="UP000177309"/>
    </source>
</evidence>
<gene>
    <name evidence="1" type="ORF">A2462_01260</name>
</gene>
<dbReference type="InterPro" id="IPR058240">
    <property type="entry name" value="rSAM_sf"/>
</dbReference>
<proteinExistence type="predicted"/>
<evidence type="ECO:0000313" key="1">
    <source>
        <dbReference type="EMBL" id="OGC33884.1"/>
    </source>
</evidence>
<dbReference type="AlphaFoldDB" id="A0A1F4TMG8"/>